<dbReference type="Proteomes" id="UP000193335">
    <property type="component" value="Unassembled WGS sequence"/>
</dbReference>
<keyword evidence="1" id="KW-1133">Transmembrane helix</keyword>
<dbReference type="EMBL" id="NAFL01000240">
    <property type="protein sequence ID" value="OSJ33627.1"/>
    <property type="molecule type" value="Genomic_DNA"/>
</dbReference>
<dbReference type="STRING" id="375.BKD09_RS09185"/>
<evidence type="ECO:0000313" key="4">
    <source>
        <dbReference type="Proteomes" id="UP000030377"/>
    </source>
</evidence>
<feature type="transmembrane region" description="Helical" evidence="1">
    <location>
        <begin position="122"/>
        <end position="145"/>
    </location>
</feature>
<feature type="transmembrane region" description="Helical" evidence="1">
    <location>
        <begin position="49"/>
        <end position="71"/>
    </location>
</feature>
<sequence length="147" mass="16078">MHLSDFVLLLNTLWFGGAFIQFSVAQGNTLKILLPREERSNPIAPTLAASVAFLGGMNLPIGLLSFYLLAARPAFFQPIEAQLALFLFFAACHFSQFAYNLPVLMRGGRVGVAYWPVLKGPMLRIFVIDAALFVANLGVALRLAFSS</sequence>
<evidence type="ECO:0000313" key="3">
    <source>
        <dbReference type="EMBL" id="OSJ33627.1"/>
    </source>
</evidence>
<name>A0A0A3Y235_BRAJP</name>
<proteinExistence type="predicted"/>
<protein>
    <submittedName>
        <fullName evidence="2">Uncharacterized protein</fullName>
    </submittedName>
</protein>
<dbReference type="EMBL" id="JRPN01000003">
    <property type="protein sequence ID" value="KGT80777.1"/>
    <property type="molecule type" value="Genomic_DNA"/>
</dbReference>
<gene>
    <name evidence="3" type="ORF">BSZ19_15130</name>
    <name evidence="2" type="ORF">MA20_04960</name>
</gene>
<accession>A0A0A3Y235</accession>
<feature type="transmembrane region" description="Helical" evidence="1">
    <location>
        <begin position="83"/>
        <end position="102"/>
    </location>
</feature>
<dbReference type="AlphaFoldDB" id="A0A0A3Y235"/>
<dbReference type="Proteomes" id="UP000030377">
    <property type="component" value="Unassembled WGS sequence"/>
</dbReference>
<evidence type="ECO:0000256" key="1">
    <source>
        <dbReference type="SAM" id="Phobius"/>
    </source>
</evidence>
<keyword evidence="1" id="KW-0812">Transmembrane</keyword>
<reference evidence="3 5" key="2">
    <citation type="submission" date="2017-03" db="EMBL/GenBank/DDBJ databases">
        <title>Whole genome sequences of fourteen strains of Bradyrhizobium canariense and one strain of Bradyrhizobium japonicum isolated from Lupinus (Papilionoideae: Genisteae) species in Algeria.</title>
        <authorList>
            <person name="Crovadore J."/>
            <person name="Chekireb D."/>
            <person name="Brachmann A."/>
            <person name="Chablais R."/>
            <person name="Cochard B."/>
            <person name="Lefort F."/>
        </authorList>
    </citation>
    <scope>NUCLEOTIDE SEQUENCE [LARGE SCALE GENOMIC DNA]</scope>
    <source>
        <strain evidence="3 5">UBMA197</strain>
    </source>
</reference>
<keyword evidence="1" id="KW-0472">Membrane</keyword>
<comment type="caution">
    <text evidence="2">The sequence shown here is derived from an EMBL/GenBank/DDBJ whole genome shotgun (WGS) entry which is preliminary data.</text>
</comment>
<dbReference type="eggNOG" id="ENOG50340PT">
    <property type="taxonomic scope" value="Bacteria"/>
</dbReference>
<evidence type="ECO:0000313" key="2">
    <source>
        <dbReference type="EMBL" id="KGT80777.1"/>
    </source>
</evidence>
<organism evidence="2 4">
    <name type="scientific">Bradyrhizobium japonicum</name>
    <dbReference type="NCBI Taxonomy" id="375"/>
    <lineage>
        <taxon>Bacteria</taxon>
        <taxon>Pseudomonadati</taxon>
        <taxon>Pseudomonadota</taxon>
        <taxon>Alphaproteobacteria</taxon>
        <taxon>Hyphomicrobiales</taxon>
        <taxon>Nitrobacteraceae</taxon>
        <taxon>Bradyrhizobium</taxon>
    </lineage>
</organism>
<evidence type="ECO:0000313" key="5">
    <source>
        <dbReference type="Proteomes" id="UP000193335"/>
    </source>
</evidence>
<dbReference type="RefSeq" id="WP_028159430.1">
    <property type="nucleotide sequence ID" value="NZ_CP126005.1"/>
</dbReference>
<reference evidence="2 4" key="1">
    <citation type="submission" date="2014-09" db="EMBL/GenBank/DDBJ databases">
        <title>Draft genome of Bradyrhizobium japonicum Is-34.</title>
        <authorList>
            <person name="Tsurumaru H."/>
            <person name="Yamakawa T."/>
            <person name="Hashimoto S."/>
            <person name="Okizaki K."/>
            <person name="Kanesaki Y."/>
            <person name="Yoshikawa H."/>
            <person name="Yajima S."/>
        </authorList>
    </citation>
    <scope>NUCLEOTIDE SEQUENCE [LARGE SCALE GENOMIC DNA]</scope>
    <source>
        <strain evidence="2 4">Is-34</strain>
    </source>
</reference>